<reference evidence="16 17" key="1">
    <citation type="submission" date="2016-10" db="EMBL/GenBank/DDBJ databases">
        <authorList>
            <person name="de Groot N.N."/>
        </authorList>
    </citation>
    <scope>NUCLEOTIDE SEQUENCE [LARGE SCALE GENOMIC DNA]</scope>
    <source>
        <strain evidence="17">P4B,CCM 7963,CECT 7998,DSM 25260,IBRC-M 10614,KCTC 13821</strain>
    </source>
</reference>
<dbReference type="Gene3D" id="3.20.20.70">
    <property type="entry name" value="Aldolase class I"/>
    <property type="match status" value="1"/>
</dbReference>
<keyword evidence="7 12" id="KW-0220">Diaminopimelate biosynthesis</keyword>
<evidence type="ECO:0000313" key="17">
    <source>
        <dbReference type="Proteomes" id="UP000199017"/>
    </source>
</evidence>
<dbReference type="EMBL" id="FNDU01000012">
    <property type="protein sequence ID" value="SDI79717.1"/>
    <property type="molecule type" value="Genomic_DNA"/>
</dbReference>
<comment type="similarity">
    <text evidence="3 12 13">Belongs to the DapA family.</text>
</comment>
<protein>
    <recommendedName>
        <fullName evidence="4 12">4-hydroxy-tetrahydrodipicolinate synthase</fullName>
        <shortName evidence="12">HTPA synthase</shortName>
        <ecNumber evidence="4 12">4.3.3.7</ecNumber>
    </recommendedName>
</protein>
<dbReference type="PANTHER" id="PTHR12128">
    <property type="entry name" value="DIHYDRODIPICOLINATE SYNTHASE"/>
    <property type="match status" value="1"/>
</dbReference>
<comment type="caution">
    <text evidence="12">Lacks conserved residue(s) required for the propagation of feature annotation.</text>
</comment>
<dbReference type="InterPro" id="IPR005263">
    <property type="entry name" value="DapA"/>
</dbReference>
<evidence type="ECO:0000256" key="7">
    <source>
        <dbReference type="ARBA" id="ARBA00022915"/>
    </source>
</evidence>
<comment type="catalytic activity">
    <reaction evidence="11 12">
        <text>L-aspartate 4-semialdehyde + pyruvate = (2S,4S)-4-hydroxy-2,3,4,5-tetrahydrodipicolinate + H2O + H(+)</text>
        <dbReference type="Rhea" id="RHEA:34171"/>
        <dbReference type="ChEBI" id="CHEBI:15361"/>
        <dbReference type="ChEBI" id="CHEBI:15377"/>
        <dbReference type="ChEBI" id="CHEBI:15378"/>
        <dbReference type="ChEBI" id="CHEBI:67139"/>
        <dbReference type="ChEBI" id="CHEBI:537519"/>
        <dbReference type="EC" id="4.3.3.7"/>
    </reaction>
</comment>
<dbReference type="OrthoDB" id="9771791at2"/>
<evidence type="ECO:0000256" key="12">
    <source>
        <dbReference type="HAMAP-Rule" id="MF_00418"/>
    </source>
</evidence>
<dbReference type="HAMAP" id="MF_00418">
    <property type="entry name" value="DapA"/>
    <property type="match status" value="1"/>
</dbReference>
<evidence type="ECO:0000256" key="4">
    <source>
        <dbReference type="ARBA" id="ARBA00012086"/>
    </source>
</evidence>
<evidence type="ECO:0000256" key="9">
    <source>
        <dbReference type="ARBA" id="ARBA00023239"/>
    </source>
</evidence>
<keyword evidence="8 12" id="KW-0457">Lysine biosynthesis</keyword>
<keyword evidence="5 12" id="KW-0963">Cytoplasm</keyword>
<evidence type="ECO:0000256" key="6">
    <source>
        <dbReference type="ARBA" id="ARBA00022605"/>
    </source>
</evidence>
<organism evidence="16 17">
    <name type="scientific">Alteribacillus bidgolensis</name>
    <dbReference type="NCBI Taxonomy" id="930129"/>
    <lineage>
        <taxon>Bacteria</taxon>
        <taxon>Bacillati</taxon>
        <taxon>Bacillota</taxon>
        <taxon>Bacilli</taxon>
        <taxon>Bacillales</taxon>
        <taxon>Bacillaceae</taxon>
        <taxon>Alteribacillus</taxon>
    </lineage>
</organism>
<dbReference type="RefSeq" id="WP_091587028.1">
    <property type="nucleotide sequence ID" value="NZ_FNDU01000012.1"/>
</dbReference>
<evidence type="ECO:0000256" key="10">
    <source>
        <dbReference type="ARBA" id="ARBA00023270"/>
    </source>
</evidence>
<evidence type="ECO:0000313" key="16">
    <source>
        <dbReference type="EMBL" id="SDI79717.1"/>
    </source>
</evidence>
<comment type="function">
    <text evidence="1 12">Catalyzes the condensation of (S)-aspartate-beta-semialdehyde [(S)-ASA] and pyruvate to 4-hydroxy-tetrahydrodipicolinate (HTPA).</text>
</comment>
<comment type="subunit">
    <text evidence="12">Homotetramer; dimer of dimers.</text>
</comment>
<keyword evidence="9 12" id="KW-0456">Lyase</keyword>
<dbReference type="InterPro" id="IPR002220">
    <property type="entry name" value="DapA-like"/>
</dbReference>
<proteinExistence type="inferred from homology"/>
<keyword evidence="10 12" id="KW-0704">Schiff base</keyword>
<dbReference type="PANTHER" id="PTHR12128:SF66">
    <property type="entry name" value="4-HYDROXY-2-OXOGLUTARATE ALDOLASE, MITOCHONDRIAL"/>
    <property type="match status" value="1"/>
</dbReference>
<evidence type="ECO:0000256" key="13">
    <source>
        <dbReference type="PIRNR" id="PIRNR001365"/>
    </source>
</evidence>
<dbReference type="PIRSF" id="PIRSF001365">
    <property type="entry name" value="DHDPS"/>
    <property type="match status" value="1"/>
</dbReference>
<dbReference type="InterPro" id="IPR013785">
    <property type="entry name" value="Aldolase_TIM"/>
</dbReference>
<dbReference type="NCBIfam" id="TIGR00674">
    <property type="entry name" value="dapA"/>
    <property type="match status" value="1"/>
</dbReference>
<sequence length="297" mass="32422">MKEVHLDGVITALLTAFDENGDVSENKLRQLSRHVLDAGVNGLFVLGTNGEFHVLNEEEKKLVAKASIEEANGEVPVIVGTGGNSTREVIERSKTMESLGADCLSVITPYFDPPSQEELYDYYRDVAEGVTIPTMIYNMPSRTNVSVDPETVARLSKIPNIIGIKDSSGDINLIKQYIEQTENFAVLSGADSLILDTLKAGGNGGVAATSNMVPELVVSIYDNWKNGKVEEAEKCQEALLPIRTLSKRATTPAVFKEAVCQLGIDIGAPRKPVHRVSGDIQEELREVLKQYEPYITT</sequence>
<dbReference type="PRINTS" id="PR00146">
    <property type="entry name" value="DHPICSNTHASE"/>
</dbReference>
<dbReference type="STRING" id="930129.SAMN05216352_11229"/>
<comment type="pathway">
    <text evidence="2 12">Amino-acid biosynthesis; L-lysine biosynthesis via DAP pathway; (S)-tetrahydrodipicolinate from L-aspartate: step 3/4.</text>
</comment>
<dbReference type="Pfam" id="PF00701">
    <property type="entry name" value="DHDPS"/>
    <property type="match status" value="1"/>
</dbReference>
<dbReference type="AlphaFoldDB" id="A0A1G8NHZ7"/>
<dbReference type="Proteomes" id="UP000199017">
    <property type="component" value="Unassembled WGS sequence"/>
</dbReference>
<evidence type="ECO:0000256" key="2">
    <source>
        <dbReference type="ARBA" id="ARBA00005120"/>
    </source>
</evidence>
<evidence type="ECO:0000256" key="8">
    <source>
        <dbReference type="ARBA" id="ARBA00023154"/>
    </source>
</evidence>
<dbReference type="GO" id="GO:0019877">
    <property type="term" value="P:diaminopimelate biosynthetic process"/>
    <property type="evidence" value="ECO:0007669"/>
    <property type="project" value="UniProtKB-UniRule"/>
</dbReference>
<accession>A0A1G8NHZ7</accession>
<comment type="subcellular location">
    <subcellularLocation>
        <location evidence="12">Cytoplasm</location>
    </subcellularLocation>
</comment>
<dbReference type="UniPathway" id="UPA00034">
    <property type="reaction ID" value="UER00017"/>
</dbReference>
<dbReference type="SMART" id="SM01130">
    <property type="entry name" value="DHDPS"/>
    <property type="match status" value="1"/>
</dbReference>
<evidence type="ECO:0000256" key="1">
    <source>
        <dbReference type="ARBA" id="ARBA00003294"/>
    </source>
</evidence>
<dbReference type="GO" id="GO:0005737">
    <property type="term" value="C:cytoplasm"/>
    <property type="evidence" value="ECO:0007669"/>
    <property type="project" value="UniProtKB-SubCell"/>
</dbReference>
<evidence type="ECO:0000256" key="11">
    <source>
        <dbReference type="ARBA" id="ARBA00047836"/>
    </source>
</evidence>
<feature type="binding site" evidence="12 15">
    <location>
        <position position="206"/>
    </location>
    <ligand>
        <name>pyruvate</name>
        <dbReference type="ChEBI" id="CHEBI:15361"/>
    </ligand>
</feature>
<feature type="active site" description="Proton donor/acceptor" evidence="12 14">
    <location>
        <position position="137"/>
    </location>
</feature>
<evidence type="ECO:0000256" key="14">
    <source>
        <dbReference type="PIRSR" id="PIRSR001365-1"/>
    </source>
</evidence>
<name>A0A1G8NHZ7_9BACI</name>
<evidence type="ECO:0000256" key="15">
    <source>
        <dbReference type="PIRSR" id="PIRSR001365-2"/>
    </source>
</evidence>
<dbReference type="InterPro" id="IPR020625">
    <property type="entry name" value="Schiff_base-form_aldolases_AS"/>
</dbReference>
<keyword evidence="6 12" id="KW-0028">Amino-acid biosynthesis</keyword>
<dbReference type="SUPFAM" id="SSF51569">
    <property type="entry name" value="Aldolase"/>
    <property type="match status" value="1"/>
</dbReference>
<evidence type="ECO:0000256" key="5">
    <source>
        <dbReference type="ARBA" id="ARBA00022490"/>
    </source>
</evidence>
<dbReference type="PROSITE" id="PS00666">
    <property type="entry name" value="DHDPS_2"/>
    <property type="match status" value="1"/>
</dbReference>
<evidence type="ECO:0000256" key="3">
    <source>
        <dbReference type="ARBA" id="ARBA00007592"/>
    </source>
</evidence>
<feature type="active site" description="Schiff-base intermediate with substrate" evidence="12 14">
    <location>
        <position position="165"/>
    </location>
</feature>
<dbReference type="CDD" id="cd00408">
    <property type="entry name" value="DHDPS-like"/>
    <property type="match status" value="1"/>
</dbReference>
<dbReference type="GO" id="GO:0008840">
    <property type="term" value="F:4-hydroxy-tetrahydrodipicolinate synthase activity"/>
    <property type="evidence" value="ECO:0007669"/>
    <property type="project" value="UniProtKB-UniRule"/>
</dbReference>
<feature type="site" description="Part of a proton relay during catalysis" evidence="12">
    <location>
        <position position="48"/>
    </location>
</feature>
<gene>
    <name evidence="12" type="primary">dapA</name>
    <name evidence="16" type="ORF">SAMN05216352_11229</name>
</gene>
<keyword evidence="17" id="KW-1185">Reference proteome</keyword>
<dbReference type="GO" id="GO:0009089">
    <property type="term" value="P:lysine biosynthetic process via diaminopimelate"/>
    <property type="evidence" value="ECO:0007669"/>
    <property type="project" value="UniProtKB-UniRule"/>
</dbReference>
<comment type="caution">
    <text evidence="12">Was originally thought to be a dihydrodipicolinate synthase (DHDPS), catalyzing the condensation of (S)-aspartate-beta-semialdehyde [(S)-ASA] and pyruvate to dihydrodipicolinate (DHDP). However, it was shown in E.coli that the product of the enzymatic reaction is not dihydrodipicolinate but in fact (4S)-4-hydroxy-2,3,4,5-tetrahydro-(2S)-dipicolinic acid (HTPA), and that the consecutive dehydration reaction leading to DHDP is not spontaneous but catalyzed by DapB.</text>
</comment>
<dbReference type="EC" id="4.3.3.7" evidence="4 12"/>